<dbReference type="InterPro" id="IPR036388">
    <property type="entry name" value="WH-like_DNA-bd_sf"/>
</dbReference>
<dbReference type="PANTHER" id="PTHR38600:SF2">
    <property type="entry name" value="SLL0088 PROTEIN"/>
    <property type="match status" value="1"/>
</dbReference>
<dbReference type="SUPFAM" id="SSF46785">
    <property type="entry name" value="Winged helix' DNA-binding domain"/>
    <property type="match status" value="1"/>
</dbReference>
<accession>A0A0B6WW34</accession>
<reference evidence="2 3" key="2">
    <citation type="submission" date="2015-01" db="EMBL/GenBank/DDBJ databases">
        <title>Complete genome sequence of Pyrinomonas methylaliphatogenes type strain K22T.</title>
        <authorList>
            <person name="Lee K.C.Y."/>
            <person name="Power J.F."/>
            <person name="Dunfield P.F."/>
            <person name="Morgan X.C."/>
            <person name="Huttenhower C."/>
            <person name="Stott M.B."/>
        </authorList>
    </citation>
    <scope>NUCLEOTIDE SEQUENCE [LARGE SCALE GENOMIC DNA]</scope>
    <source>
        <strain evidence="2 3">K22</strain>
    </source>
</reference>
<dbReference type="AlphaFoldDB" id="A0A0B6WW34"/>
<gene>
    <name evidence="2" type="ORF">PYK22_00478</name>
</gene>
<dbReference type="CDD" id="cd00090">
    <property type="entry name" value="HTH_ARSR"/>
    <property type="match status" value="1"/>
</dbReference>
<dbReference type="STRING" id="454194.PYK22_00478"/>
<dbReference type="PANTHER" id="PTHR38600">
    <property type="entry name" value="TRANSCRIPTIONAL REGULATORY PROTEIN"/>
    <property type="match status" value="1"/>
</dbReference>
<keyword evidence="3" id="KW-1185">Reference proteome</keyword>
<dbReference type="OrthoDB" id="155998at2"/>
<reference evidence="2 3" key="1">
    <citation type="submission" date="2013-12" db="EMBL/GenBank/DDBJ databases">
        <authorList>
            <person name="Stott M."/>
        </authorList>
    </citation>
    <scope>NUCLEOTIDE SEQUENCE [LARGE SCALE GENOMIC DNA]</scope>
    <source>
        <strain evidence="2 3">K22</strain>
    </source>
</reference>
<evidence type="ECO:0000259" key="1">
    <source>
        <dbReference type="Pfam" id="PF01022"/>
    </source>
</evidence>
<evidence type="ECO:0000313" key="2">
    <source>
        <dbReference type="EMBL" id="CDM64484.1"/>
    </source>
</evidence>
<organism evidence="2 3">
    <name type="scientific">Pyrinomonas methylaliphatogenes</name>
    <dbReference type="NCBI Taxonomy" id="454194"/>
    <lineage>
        <taxon>Bacteria</taxon>
        <taxon>Pseudomonadati</taxon>
        <taxon>Acidobacteriota</taxon>
        <taxon>Blastocatellia</taxon>
        <taxon>Blastocatellales</taxon>
        <taxon>Pyrinomonadaceae</taxon>
        <taxon>Pyrinomonas</taxon>
    </lineage>
</organism>
<dbReference type="Gene3D" id="1.10.10.10">
    <property type="entry name" value="Winged helix-like DNA-binding domain superfamily/Winged helix DNA-binding domain"/>
    <property type="match status" value="1"/>
</dbReference>
<dbReference type="InterPro" id="IPR036390">
    <property type="entry name" value="WH_DNA-bd_sf"/>
</dbReference>
<feature type="domain" description="HTH arsR-type" evidence="1">
    <location>
        <begin position="14"/>
        <end position="56"/>
    </location>
</feature>
<dbReference type="GO" id="GO:0003700">
    <property type="term" value="F:DNA-binding transcription factor activity"/>
    <property type="evidence" value="ECO:0007669"/>
    <property type="project" value="InterPro"/>
</dbReference>
<protein>
    <submittedName>
        <fullName evidence="2">Predicted transcriptional regulator</fullName>
    </submittedName>
</protein>
<dbReference type="EMBL" id="CBXV010000002">
    <property type="protein sequence ID" value="CDM64484.1"/>
    <property type="molecule type" value="Genomic_DNA"/>
</dbReference>
<dbReference type="Proteomes" id="UP000031518">
    <property type="component" value="Unassembled WGS sequence"/>
</dbReference>
<dbReference type="InterPro" id="IPR001845">
    <property type="entry name" value="HTH_ArsR_DNA-bd_dom"/>
</dbReference>
<name>A0A0B6WW34_9BACT</name>
<dbReference type="RefSeq" id="WP_041973965.1">
    <property type="nucleotide sequence ID" value="NZ_CBXV010000002.1"/>
</dbReference>
<proteinExistence type="predicted"/>
<sequence length="229" mass="26387">MFSVPTNNPLGRSRGEIVRLLRKRESARADELARALGLSKQCVRKHLDALERDGYVCHAIERNGRGRPVHRYRLTTQANELFPKRYELLSQALLEQVEALWGTDGLNAVFCRCAEEVIRRLRPQLEGLGFDARVRKLAQLLDGLGYEARAEKQPDGSYVLTEWNCPVTEVAREYRQLCDRELIVYRELLGAEVFRETRIVAGGASCLYRVLRPRTEKRRAKRKRAHTTI</sequence>
<evidence type="ECO:0000313" key="3">
    <source>
        <dbReference type="Proteomes" id="UP000031518"/>
    </source>
</evidence>
<dbReference type="InterPro" id="IPR011991">
    <property type="entry name" value="ArsR-like_HTH"/>
</dbReference>
<dbReference type="Pfam" id="PF01022">
    <property type="entry name" value="HTH_5"/>
    <property type="match status" value="1"/>
</dbReference>